<dbReference type="PROSITE" id="PS51257">
    <property type="entry name" value="PROKAR_LIPOPROTEIN"/>
    <property type="match status" value="1"/>
</dbReference>
<accession>A0A934RZP2</accession>
<protein>
    <submittedName>
        <fullName evidence="3">DUF2959 domain-containing protein</fullName>
    </submittedName>
</protein>
<feature type="chain" id="PRO_5036944042" evidence="2">
    <location>
        <begin position="22"/>
        <end position="216"/>
    </location>
</feature>
<evidence type="ECO:0000313" key="3">
    <source>
        <dbReference type="EMBL" id="MBK1878294.1"/>
    </source>
</evidence>
<evidence type="ECO:0000256" key="2">
    <source>
        <dbReference type="SAM" id="SignalP"/>
    </source>
</evidence>
<dbReference type="AlphaFoldDB" id="A0A934RZP2"/>
<name>A0A934RZP2_9BACT</name>
<reference evidence="3" key="1">
    <citation type="submission" date="2021-01" db="EMBL/GenBank/DDBJ databases">
        <title>Modified the classification status of verrucomicrobia.</title>
        <authorList>
            <person name="Feng X."/>
        </authorList>
    </citation>
    <scope>NUCLEOTIDE SEQUENCE</scope>
    <source>
        <strain evidence="3">KCTC 13126</strain>
    </source>
</reference>
<keyword evidence="2" id="KW-0732">Signal</keyword>
<sequence length="216" mass="24500">MKTLPFAVTLVCLLLCSCQSAYYGAMEKFGVHKRDILVDRVEDAREAQEEAKEQFESAFEEFLAVSEVDVGELKSTYDRLQTAFDDSESKAKAVRSRIEAIEEVSKALFREWEEELDQYTSQELREVSENQLASTRDLSEDLIRTMNGAADKMDPVLNAFRDQVLFLKHNLNARAIAALNKTSIALQDEVEVLIRQMEASIDEANAFVTQMRSEGL</sequence>
<dbReference type="RefSeq" id="WP_200356507.1">
    <property type="nucleotide sequence ID" value="NZ_JAENIL010000028.1"/>
</dbReference>
<evidence type="ECO:0000256" key="1">
    <source>
        <dbReference type="SAM" id="Coils"/>
    </source>
</evidence>
<dbReference type="Proteomes" id="UP000617628">
    <property type="component" value="Unassembled WGS sequence"/>
</dbReference>
<keyword evidence="4" id="KW-1185">Reference proteome</keyword>
<organism evidence="3 4">
    <name type="scientific">Pelagicoccus mobilis</name>
    <dbReference type="NCBI Taxonomy" id="415221"/>
    <lineage>
        <taxon>Bacteria</taxon>
        <taxon>Pseudomonadati</taxon>
        <taxon>Verrucomicrobiota</taxon>
        <taxon>Opitutia</taxon>
        <taxon>Puniceicoccales</taxon>
        <taxon>Pelagicoccaceae</taxon>
        <taxon>Pelagicoccus</taxon>
    </lineage>
</organism>
<feature type="signal peptide" evidence="2">
    <location>
        <begin position="1"/>
        <end position="21"/>
    </location>
</feature>
<dbReference type="InterPro" id="IPR021342">
    <property type="entry name" value="DUF2959"/>
</dbReference>
<feature type="coiled-coil region" evidence="1">
    <location>
        <begin position="34"/>
        <end position="61"/>
    </location>
</feature>
<dbReference type="EMBL" id="JAENIL010000028">
    <property type="protein sequence ID" value="MBK1878294.1"/>
    <property type="molecule type" value="Genomic_DNA"/>
</dbReference>
<gene>
    <name evidence="3" type="ORF">JIN87_15545</name>
</gene>
<keyword evidence="1" id="KW-0175">Coiled coil</keyword>
<dbReference type="Pfam" id="PF11172">
    <property type="entry name" value="DUF2959"/>
    <property type="match status" value="1"/>
</dbReference>
<comment type="caution">
    <text evidence="3">The sequence shown here is derived from an EMBL/GenBank/DDBJ whole genome shotgun (WGS) entry which is preliminary data.</text>
</comment>
<evidence type="ECO:0000313" key="4">
    <source>
        <dbReference type="Proteomes" id="UP000617628"/>
    </source>
</evidence>
<proteinExistence type="predicted"/>